<reference evidence="8" key="2">
    <citation type="journal article" date="2019" name="Int. J. Syst. Evol. Microbiol.">
        <title>The Global Catalogue of Microorganisms (GCM) 10K type strain sequencing project: providing services to taxonomists for standard genome sequencing and annotation.</title>
        <authorList>
            <consortium name="The Broad Institute Genomics Platform"/>
            <consortium name="The Broad Institute Genome Sequencing Center for Infectious Disease"/>
            <person name="Wu L."/>
            <person name="Ma J."/>
        </authorList>
    </citation>
    <scope>NUCLEOTIDE SEQUENCE [LARGE SCALE GENOMIC DNA]</scope>
    <source>
        <strain evidence="8">JCM 9651</strain>
    </source>
</reference>
<evidence type="ECO:0000256" key="3">
    <source>
        <dbReference type="ARBA" id="ARBA00022679"/>
    </source>
</evidence>
<reference evidence="6" key="1">
    <citation type="journal article" date="2014" name="Int. J. Syst. Evol. Microbiol.">
        <title>Complete genome of a new Firmicutes species belonging to the dominant human colonic microbiota ('Ruminococcus bicirculans') reveals two chromosomes and a selective capacity to utilize plant glucans.</title>
        <authorList>
            <consortium name="NISC Comparative Sequencing Program"/>
            <person name="Wegmann U."/>
            <person name="Louis P."/>
            <person name="Goesmann A."/>
            <person name="Henrissat B."/>
            <person name="Duncan S.H."/>
            <person name="Flint H.J."/>
        </authorList>
    </citation>
    <scope>NUCLEOTIDE SEQUENCE</scope>
    <source>
        <strain evidence="6">JCM 9651</strain>
    </source>
</reference>
<dbReference type="RefSeq" id="WP_345045473.1">
    <property type="nucleotide sequence ID" value="NZ_BAAAYL010000003.1"/>
</dbReference>
<evidence type="ECO:0000256" key="4">
    <source>
        <dbReference type="SAM" id="MobiDB-lite"/>
    </source>
</evidence>
<comment type="caution">
    <text evidence="6">The sequence shown here is derived from an EMBL/GenBank/DDBJ whole genome shotgun (WGS) entry which is preliminary data.</text>
</comment>
<protein>
    <recommendedName>
        <fullName evidence="1">D-inositol 3-phosphate glycosyltransferase</fullName>
    </recommendedName>
</protein>
<proteinExistence type="predicted"/>
<evidence type="ECO:0000256" key="2">
    <source>
        <dbReference type="ARBA" id="ARBA00022676"/>
    </source>
</evidence>
<dbReference type="EMBL" id="BAAAYL010000003">
    <property type="protein sequence ID" value="GAA3381038.1"/>
    <property type="molecule type" value="Genomic_DNA"/>
</dbReference>
<evidence type="ECO:0000313" key="6">
    <source>
        <dbReference type="EMBL" id="GAA3380919.1"/>
    </source>
</evidence>
<dbReference type="CDD" id="cd03801">
    <property type="entry name" value="GT4_PimA-like"/>
    <property type="match status" value="1"/>
</dbReference>
<dbReference type="SUPFAM" id="SSF53756">
    <property type="entry name" value="UDP-Glycosyltransferase/glycogen phosphorylase"/>
    <property type="match status" value="1"/>
</dbReference>
<evidence type="ECO:0000256" key="1">
    <source>
        <dbReference type="ARBA" id="ARBA00021292"/>
    </source>
</evidence>
<evidence type="ECO:0000259" key="5">
    <source>
        <dbReference type="Pfam" id="PF00534"/>
    </source>
</evidence>
<feature type="region of interest" description="Disordered" evidence="4">
    <location>
        <begin position="74"/>
        <end position="94"/>
    </location>
</feature>
<reference evidence="6" key="3">
    <citation type="submission" date="2023-12" db="EMBL/GenBank/DDBJ databases">
        <authorList>
            <person name="Sun Q."/>
            <person name="Inoue M."/>
        </authorList>
    </citation>
    <scope>NUCLEOTIDE SEQUENCE</scope>
    <source>
        <strain evidence="6">JCM 9651</strain>
    </source>
</reference>
<keyword evidence="3" id="KW-0808">Transferase</keyword>
<keyword evidence="8" id="KW-1185">Reference proteome</keyword>
<dbReference type="PANTHER" id="PTHR12526">
    <property type="entry name" value="GLYCOSYLTRANSFERASE"/>
    <property type="match status" value="1"/>
</dbReference>
<gene>
    <name evidence="6" type="ORF">GCM10020367_70140</name>
    <name evidence="7" type="ORF">GCM10020367_70710</name>
</gene>
<keyword evidence="2" id="KW-0328">Glycosyltransferase</keyword>
<name>A0ABP6SMN4_9ACTN</name>
<dbReference type="Pfam" id="PF00534">
    <property type="entry name" value="Glycos_transf_1"/>
    <property type="match status" value="1"/>
</dbReference>
<evidence type="ECO:0000313" key="8">
    <source>
        <dbReference type="Proteomes" id="UP001499990"/>
    </source>
</evidence>
<dbReference type="PANTHER" id="PTHR12526:SF510">
    <property type="entry name" value="D-INOSITOL 3-PHOSPHATE GLYCOSYLTRANSFERASE"/>
    <property type="match status" value="1"/>
</dbReference>
<dbReference type="Gene3D" id="3.40.50.2000">
    <property type="entry name" value="Glycogen Phosphorylase B"/>
    <property type="match status" value="2"/>
</dbReference>
<sequence>MNAQGTVDHGILFYPRGGSSLVVKYLTEQLRAQGRPSRVFAGSLGAPGVTSHAGSFYDPAHLIASDYSPAAAAHTAGRDPLEEPVPLHPSYEDRTDAPDRVFSAVSPRTNTLIEDYWTRQFAAHDAGTGGLLHLHHLTPQHAAAHRLGRTVVTTLHGTDLKFLHAAQRRMRLAADHGLTVAKLGHRFRTNPRALLSRIGQRAEPAARNAEDLFCDRWDNWIQAGFWTRTLREHAHRSERIVVISEQDRVLAQTLLHIPDNRLEIIPNGVDITRFRPGPTLSDTDKRTLLHRWLVKDPQGWLPHHGPGTIAYSPSDIDHMLRDSDGQRRPLLLWMGRFLRFKHLDLLLNSFAALRESAPIRPVLLVLGGYPGEWEGEHPHTLASRLGITDDVYFAGWHPHSDLVDGLNACDLFTAPSVNEPFGLVYLEAMASGIPVVASASGGPLGFVRPGGPRPTGWLPAPGNADDLHATLLSALTHPEEIARRGRNARDFVVQHYSWTTIAERYAQMYDRVLASAHA</sequence>
<dbReference type="EMBL" id="BAAAYL010000003">
    <property type="protein sequence ID" value="GAA3380919.1"/>
    <property type="molecule type" value="Genomic_DNA"/>
</dbReference>
<organism evidence="6 8">
    <name type="scientific">Streptomyces sannanensis</name>
    <dbReference type="NCBI Taxonomy" id="285536"/>
    <lineage>
        <taxon>Bacteria</taxon>
        <taxon>Bacillati</taxon>
        <taxon>Actinomycetota</taxon>
        <taxon>Actinomycetes</taxon>
        <taxon>Kitasatosporales</taxon>
        <taxon>Streptomycetaceae</taxon>
        <taxon>Streptomyces</taxon>
    </lineage>
</organism>
<dbReference type="InterPro" id="IPR001296">
    <property type="entry name" value="Glyco_trans_1"/>
</dbReference>
<accession>A0ABP6SMN4</accession>
<dbReference type="Proteomes" id="UP001499990">
    <property type="component" value="Unassembled WGS sequence"/>
</dbReference>
<evidence type="ECO:0000313" key="7">
    <source>
        <dbReference type="EMBL" id="GAA3381038.1"/>
    </source>
</evidence>
<feature type="domain" description="Glycosyl transferase family 1" evidence="5">
    <location>
        <begin position="327"/>
        <end position="490"/>
    </location>
</feature>